<sequence>MESKSQSTCSPGPLMVRMDLERSETRSRLLGTPTTGRGIRRGLPQSKSLM</sequence>
<accession>A0ABN9H364</accession>
<keyword evidence="3" id="KW-1185">Reference proteome</keyword>
<feature type="compositionally biased region" description="Low complexity" evidence="1">
    <location>
        <begin position="28"/>
        <end position="43"/>
    </location>
</feature>
<comment type="caution">
    <text evidence="2">The sequence shown here is derived from an EMBL/GenBank/DDBJ whole genome shotgun (WGS) entry which is preliminary data.</text>
</comment>
<dbReference type="Proteomes" id="UP001162483">
    <property type="component" value="Unassembled WGS sequence"/>
</dbReference>
<evidence type="ECO:0000256" key="1">
    <source>
        <dbReference type="SAM" id="MobiDB-lite"/>
    </source>
</evidence>
<evidence type="ECO:0000313" key="2">
    <source>
        <dbReference type="EMBL" id="CAI9614805.1"/>
    </source>
</evidence>
<organism evidence="2 3">
    <name type="scientific">Staurois parvus</name>
    <dbReference type="NCBI Taxonomy" id="386267"/>
    <lineage>
        <taxon>Eukaryota</taxon>
        <taxon>Metazoa</taxon>
        <taxon>Chordata</taxon>
        <taxon>Craniata</taxon>
        <taxon>Vertebrata</taxon>
        <taxon>Euteleostomi</taxon>
        <taxon>Amphibia</taxon>
        <taxon>Batrachia</taxon>
        <taxon>Anura</taxon>
        <taxon>Neobatrachia</taxon>
        <taxon>Ranoidea</taxon>
        <taxon>Ranidae</taxon>
        <taxon>Staurois</taxon>
    </lineage>
</organism>
<reference evidence="2" key="1">
    <citation type="submission" date="2023-05" db="EMBL/GenBank/DDBJ databases">
        <authorList>
            <person name="Stuckert A."/>
        </authorList>
    </citation>
    <scope>NUCLEOTIDE SEQUENCE</scope>
</reference>
<protein>
    <submittedName>
        <fullName evidence="2">Uncharacterized protein</fullName>
    </submittedName>
</protein>
<dbReference type="EMBL" id="CATNWA010019746">
    <property type="protein sequence ID" value="CAI9614805.1"/>
    <property type="molecule type" value="Genomic_DNA"/>
</dbReference>
<name>A0ABN9H364_9NEOB</name>
<feature type="compositionally biased region" description="Basic and acidic residues" evidence="1">
    <location>
        <begin position="18"/>
        <end position="27"/>
    </location>
</feature>
<feature type="compositionally biased region" description="Polar residues" evidence="1">
    <location>
        <begin position="1"/>
        <end position="10"/>
    </location>
</feature>
<evidence type="ECO:0000313" key="3">
    <source>
        <dbReference type="Proteomes" id="UP001162483"/>
    </source>
</evidence>
<gene>
    <name evidence="2" type="ORF">SPARVUS_LOCUS15144368</name>
</gene>
<feature type="region of interest" description="Disordered" evidence="1">
    <location>
        <begin position="1"/>
        <end position="50"/>
    </location>
</feature>
<proteinExistence type="predicted"/>